<accession>A0A7X2NS51</accession>
<proteinExistence type="predicted"/>
<comment type="caution">
    <text evidence="2">The sequence shown here is derived from an EMBL/GenBank/DDBJ whole genome shotgun (WGS) entry which is preliminary data.</text>
</comment>
<organism evidence="2 3">
    <name type="scientific">Stecheria intestinalis</name>
    <dbReference type="NCBI Taxonomy" id="2606630"/>
    <lineage>
        <taxon>Bacteria</taxon>
        <taxon>Bacillati</taxon>
        <taxon>Bacillota</taxon>
        <taxon>Erysipelotrichia</taxon>
        <taxon>Erysipelotrichales</taxon>
        <taxon>Erysipelotrichaceae</taxon>
        <taxon>Stecheria</taxon>
    </lineage>
</organism>
<evidence type="ECO:0000313" key="3">
    <source>
        <dbReference type="Proteomes" id="UP000461880"/>
    </source>
</evidence>
<dbReference type="Proteomes" id="UP000461880">
    <property type="component" value="Unassembled WGS sequence"/>
</dbReference>
<dbReference type="AlphaFoldDB" id="A0A7X2NS51"/>
<protein>
    <submittedName>
        <fullName evidence="2">SH3 domain-containing protein</fullName>
    </submittedName>
</protein>
<evidence type="ECO:0000313" key="2">
    <source>
        <dbReference type="EMBL" id="MSS58507.1"/>
    </source>
</evidence>
<dbReference type="EMBL" id="VUMN01000012">
    <property type="protein sequence ID" value="MSS58507.1"/>
    <property type="molecule type" value="Genomic_DNA"/>
</dbReference>
<gene>
    <name evidence="2" type="ORF">FYJ51_06270</name>
</gene>
<reference evidence="2 3" key="1">
    <citation type="submission" date="2019-08" db="EMBL/GenBank/DDBJ databases">
        <title>In-depth cultivation of the pig gut microbiome towards novel bacterial diversity and tailored functional studies.</title>
        <authorList>
            <person name="Wylensek D."/>
            <person name="Hitch T.C.A."/>
            <person name="Clavel T."/>
        </authorList>
    </citation>
    <scope>NUCLEOTIDE SEQUENCE [LARGE SCALE GENOMIC DNA]</scope>
    <source>
        <strain evidence="2 3">Oil+RF-744-GAM-WT-6</strain>
    </source>
</reference>
<feature type="domain" description="SH3b" evidence="1">
    <location>
        <begin position="10"/>
        <end position="53"/>
    </location>
</feature>
<dbReference type="Gene3D" id="2.30.30.40">
    <property type="entry name" value="SH3 Domains"/>
    <property type="match status" value="1"/>
</dbReference>
<evidence type="ECO:0000259" key="1">
    <source>
        <dbReference type="Pfam" id="PF08239"/>
    </source>
</evidence>
<dbReference type="InterPro" id="IPR003646">
    <property type="entry name" value="SH3-like_bac-type"/>
</dbReference>
<name>A0A7X2NS51_9FIRM</name>
<dbReference type="Pfam" id="PF08239">
    <property type="entry name" value="SH3_3"/>
    <property type="match status" value="1"/>
</dbReference>
<keyword evidence="3" id="KW-1185">Reference proteome</keyword>
<sequence>MVGTVTVNVSGLNIRSSASTAGEKVGTAESGKSYDVLSTSNDGTYTWYQIGENQYIADNGSWCTYRAN</sequence>